<accession>Q655R0</accession>
<feature type="chain" id="PRO_5004267482" evidence="1">
    <location>
        <begin position="28"/>
        <end position="110"/>
    </location>
</feature>
<keyword evidence="1" id="KW-0732">Signal</keyword>
<feature type="signal peptide" evidence="1">
    <location>
        <begin position="1"/>
        <end position="27"/>
    </location>
</feature>
<name>Q655R0_ORYSJ</name>
<protein>
    <submittedName>
        <fullName evidence="2">Uncharacterized protein</fullName>
    </submittedName>
</protein>
<dbReference type="EMBL" id="AP003722">
    <property type="protein sequence ID" value="BAD45465.1"/>
    <property type="molecule type" value="Genomic_DNA"/>
</dbReference>
<evidence type="ECO:0000256" key="1">
    <source>
        <dbReference type="SAM" id="SignalP"/>
    </source>
</evidence>
<dbReference type="Proteomes" id="UP000817658">
    <property type="component" value="Chromosome 1"/>
</dbReference>
<dbReference type="AlphaFoldDB" id="Q655R0"/>
<organism evidence="2">
    <name type="scientific">Oryza sativa subsp. japonica</name>
    <name type="common">Rice</name>
    <dbReference type="NCBI Taxonomy" id="39947"/>
    <lineage>
        <taxon>Eukaryota</taxon>
        <taxon>Viridiplantae</taxon>
        <taxon>Streptophyta</taxon>
        <taxon>Embryophyta</taxon>
        <taxon>Tracheophyta</taxon>
        <taxon>Spermatophyta</taxon>
        <taxon>Magnoliopsida</taxon>
        <taxon>Liliopsida</taxon>
        <taxon>Poales</taxon>
        <taxon>Poaceae</taxon>
        <taxon>BOP clade</taxon>
        <taxon>Oryzoideae</taxon>
        <taxon>Oryzeae</taxon>
        <taxon>Oryzinae</taxon>
        <taxon>Oryza</taxon>
        <taxon>Oryza sativa</taxon>
    </lineage>
</organism>
<proteinExistence type="predicted"/>
<gene>
    <name evidence="2" type="primary">B1011A07.36</name>
</gene>
<reference evidence="2" key="1">
    <citation type="journal article" date="2002" name="Nature">
        <title>The genome sequence and structure of rice chromosome 1.</title>
        <authorList>
            <person name="Sasaki T."/>
            <person name="Matsumoto T."/>
            <person name="Yamamoto K."/>
            <person name="Sakata K."/>
            <person name="Baba T."/>
            <person name="Katayose Y."/>
            <person name="Wu J."/>
            <person name="Niimura Y."/>
            <person name="Cheng Z."/>
            <person name="Nagamura Y."/>
            <person name="Antonio B.A."/>
            <person name="Kanamori H."/>
            <person name="Hosokawa S."/>
            <person name="Masukawa M."/>
            <person name="Arikawa K."/>
            <person name="Chiden Y."/>
            <person name="Hayashi M."/>
            <person name="Okamoto M."/>
            <person name="Ando T."/>
            <person name="Aoki H."/>
            <person name="Arita K."/>
            <person name="Hamada M."/>
            <person name="Harada C."/>
            <person name="Hijishita S."/>
            <person name="Honda M."/>
            <person name="Ichikawa Y."/>
            <person name="Idonuma A."/>
            <person name="Iijima M."/>
            <person name="Ikeda M."/>
            <person name="Ikeno M."/>
            <person name="Itoh S."/>
            <person name="Itoh T."/>
            <person name="Itoh Y."/>
            <person name="Itoh Y."/>
            <person name="Iwabuchi A."/>
            <person name="Kamiya K."/>
            <person name="Karasawa W."/>
            <person name="Katagiri S."/>
            <person name="Kikuta A."/>
            <person name="Kobayashi N."/>
            <person name="Kono I."/>
            <person name="Machita K."/>
            <person name="Maehara T."/>
            <person name="Mizuno H."/>
            <person name="Mizubayashi T."/>
            <person name="Mukai Y."/>
            <person name="Nagasaki H."/>
            <person name="Nakashima M."/>
            <person name="Nakama Y."/>
            <person name="Nakamichi Y."/>
            <person name="Nakamura M."/>
            <person name="Namiki N."/>
            <person name="Negishi M."/>
            <person name="Ohta I."/>
            <person name="Ono N."/>
            <person name="Saji S."/>
            <person name="Sakai K."/>
            <person name="Shibata M."/>
            <person name="Shimokawa T."/>
            <person name="Shomura A."/>
            <person name="Song J."/>
            <person name="Takazaki Y."/>
            <person name="Terasawa K."/>
            <person name="Tsuji K."/>
            <person name="Waki K."/>
            <person name="Yamagata H."/>
            <person name="Yamane H."/>
            <person name="Yoshiki S."/>
            <person name="Yoshihara R."/>
            <person name="Yukawa K."/>
            <person name="Zhong H."/>
            <person name="Iwama H."/>
            <person name="Endo T."/>
            <person name="Ito H."/>
            <person name="Hahn J.H."/>
            <person name="Kim H.I."/>
            <person name="Eun M.Y."/>
            <person name="Yano M."/>
            <person name="Jiang J."/>
            <person name="Gojobori T."/>
        </authorList>
    </citation>
    <scope>NUCLEOTIDE SEQUENCE [LARGE SCALE GENOMIC DNA]</scope>
</reference>
<evidence type="ECO:0000313" key="2">
    <source>
        <dbReference type="EMBL" id="BAD45465.1"/>
    </source>
</evidence>
<sequence>MSCADVSSSHRSLILATVLLLLGPADSFVVEYRSSMGVICSENTLHDHVLAYLAHMHPVPAPHPMQWQCMQQLAAHRVINSYISAATTLTAKATTQLTVSHTVPLVSLIT</sequence>